<dbReference type="OrthoDB" id="2190077at2"/>
<dbReference type="AlphaFoldDB" id="R2Y7B6"/>
<reference evidence="2 4" key="2">
    <citation type="submission" date="2013-03" db="EMBL/GenBank/DDBJ databases">
        <title>The Genome Sequence of Enterococcus gilvus ATCC BAA-350 (PacBio/Illumina hybrid assembly).</title>
        <authorList>
            <consortium name="The Broad Institute Genomics Platform"/>
            <consortium name="The Broad Institute Genome Sequencing Center for Infectious Disease"/>
            <person name="Earl A."/>
            <person name="Russ C."/>
            <person name="Gilmore M."/>
            <person name="Surin D."/>
            <person name="Walker B."/>
            <person name="Young S."/>
            <person name="Zeng Q."/>
            <person name="Gargeya S."/>
            <person name="Fitzgerald M."/>
            <person name="Haas B."/>
            <person name="Abouelleil A."/>
            <person name="Allen A.W."/>
            <person name="Alvarado L."/>
            <person name="Arachchi H.M."/>
            <person name="Berlin A.M."/>
            <person name="Chapman S.B."/>
            <person name="Gainer-Dewar J."/>
            <person name="Goldberg J."/>
            <person name="Griggs A."/>
            <person name="Gujja S."/>
            <person name="Hansen M."/>
            <person name="Howarth C."/>
            <person name="Imamovic A."/>
            <person name="Ireland A."/>
            <person name="Larimer J."/>
            <person name="McCowan C."/>
            <person name="Murphy C."/>
            <person name="Pearson M."/>
            <person name="Poon T.W."/>
            <person name="Priest M."/>
            <person name="Roberts A."/>
            <person name="Saif S."/>
            <person name="Shea T."/>
            <person name="Sisk P."/>
            <person name="Sykes S."/>
            <person name="Wortman J."/>
            <person name="Nusbaum C."/>
            <person name="Birren B."/>
        </authorList>
    </citation>
    <scope>NUCLEOTIDE SEQUENCE [LARGE SCALE GENOMIC DNA]</scope>
    <source>
        <strain evidence="2 4">ATCC BAA-350</strain>
    </source>
</reference>
<dbReference type="RefSeq" id="WP_010778805.1">
    <property type="nucleotide sequence ID" value="NZ_ASWH01000002.1"/>
</dbReference>
<organism evidence="1 3">
    <name type="scientific">Enterococcus gilvus ATCC BAA-350</name>
    <dbReference type="NCBI Taxonomy" id="1158614"/>
    <lineage>
        <taxon>Bacteria</taxon>
        <taxon>Bacillati</taxon>
        <taxon>Bacillota</taxon>
        <taxon>Bacilli</taxon>
        <taxon>Lactobacillales</taxon>
        <taxon>Enterococcaceae</taxon>
        <taxon>Enterococcus</taxon>
    </lineage>
</organism>
<dbReference type="PATRIC" id="fig|1158614.3.peg.350"/>
<evidence type="ECO:0000313" key="3">
    <source>
        <dbReference type="Proteomes" id="UP000013750"/>
    </source>
</evidence>
<evidence type="ECO:0000313" key="1">
    <source>
        <dbReference type="EMBL" id="EOI58282.1"/>
    </source>
</evidence>
<evidence type="ECO:0000313" key="4">
    <source>
        <dbReference type="Proteomes" id="UP000014160"/>
    </source>
</evidence>
<name>R2Y7B6_9ENTE</name>
<dbReference type="EMBL" id="ASWH01000002">
    <property type="protein sequence ID" value="EOW78956.1"/>
    <property type="molecule type" value="Genomic_DNA"/>
</dbReference>
<protein>
    <submittedName>
        <fullName evidence="1">Uncharacterized protein</fullName>
    </submittedName>
</protein>
<proteinExistence type="predicted"/>
<dbReference type="Proteomes" id="UP000014160">
    <property type="component" value="Unassembled WGS sequence"/>
</dbReference>
<dbReference type="Proteomes" id="UP000013750">
    <property type="component" value="Unassembled WGS sequence"/>
</dbReference>
<comment type="caution">
    <text evidence="1">The sequence shown here is derived from an EMBL/GenBank/DDBJ whole genome shotgun (WGS) entry which is preliminary data.</text>
</comment>
<dbReference type="EMBL" id="AJDQ01000003">
    <property type="protein sequence ID" value="EOI58282.1"/>
    <property type="molecule type" value="Genomic_DNA"/>
</dbReference>
<gene>
    <name evidence="2" type="ORF">I592_03094</name>
    <name evidence="1" type="ORF">UKC_00354</name>
</gene>
<evidence type="ECO:0000313" key="2">
    <source>
        <dbReference type="EMBL" id="EOW78956.1"/>
    </source>
</evidence>
<dbReference type="HOGENOM" id="CLU_191355_0_0_9"/>
<accession>R2Y7B6</accession>
<sequence length="78" mass="8709">MRVSDSVEVGFTYECHAVGIKNIVVGVVEQLYGNTVMINVLRCHQSDRAAVIERQNKLLVRYKNIYTCGEAAEGQACF</sequence>
<keyword evidence="4" id="KW-1185">Reference proteome</keyword>
<reference evidence="1 3" key="1">
    <citation type="submission" date="2013-02" db="EMBL/GenBank/DDBJ databases">
        <title>The Genome Sequence of Enterococcus gilvus ATCC BAA-350.</title>
        <authorList>
            <consortium name="The Broad Institute Genome Sequencing Platform"/>
            <consortium name="The Broad Institute Genome Sequencing Center for Infectious Disease"/>
            <person name="Earl A.M."/>
            <person name="Gilmore M.S."/>
            <person name="Lebreton F."/>
            <person name="Walker B."/>
            <person name="Young S.K."/>
            <person name="Zeng Q."/>
            <person name="Gargeya S."/>
            <person name="Fitzgerald M."/>
            <person name="Haas B."/>
            <person name="Abouelleil A."/>
            <person name="Alvarado L."/>
            <person name="Arachchi H.M."/>
            <person name="Berlin A.M."/>
            <person name="Chapman S.B."/>
            <person name="Dewar J."/>
            <person name="Goldberg J."/>
            <person name="Griggs A."/>
            <person name="Gujja S."/>
            <person name="Hansen M."/>
            <person name="Howarth C."/>
            <person name="Imamovic A."/>
            <person name="Larimer J."/>
            <person name="McCowan C."/>
            <person name="Murphy C."/>
            <person name="Neiman D."/>
            <person name="Pearson M."/>
            <person name="Priest M."/>
            <person name="Roberts A."/>
            <person name="Saif S."/>
            <person name="Shea T."/>
            <person name="Sisk P."/>
            <person name="Sykes S."/>
            <person name="Wortman J."/>
            <person name="Nusbaum C."/>
            <person name="Birren B."/>
        </authorList>
    </citation>
    <scope>NUCLEOTIDE SEQUENCE [LARGE SCALE GENOMIC DNA]</scope>
    <source>
        <strain evidence="1 3">ATCC BAA-350</strain>
    </source>
</reference>